<dbReference type="RefSeq" id="WP_380621261.1">
    <property type="nucleotide sequence ID" value="NZ_JBHSDK010000015.1"/>
</dbReference>
<feature type="compositionally biased region" description="Low complexity" evidence="1">
    <location>
        <begin position="81"/>
        <end position="102"/>
    </location>
</feature>
<keyword evidence="4" id="KW-1185">Reference proteome</keyword>
<organism evidence="3 4">
    <name type="scientific">Salininema proteolyticum</name>
    <dbReference type="NCBI Taxonomy" id="1607685"/>
    <lineage>
        <taxon>Bacteria</taxon>
        <taxon>Bacillati</taxon>
        <taxon>Actinomycetota</taxon>
        <taxon>Actinomycetes</taxon>
        <taxon>Glycomycetales</taxon>
        <taxon>Glycomycetaceae</taxon>
        <taxon>Salininema</taxon>
    </lineage>
</organism>
<keyword evidence="2" id="KW-0472">Membrane</keyword>
<accession>A0ABV8TZ24</accession>
<evidence type="ECO:0008006" key="5">
    <source>
        <dbReference type="Google" id="ProtNLM"/>
    </source>
</evidence>
<feature type="compositionally biased region" description="Pro residues" evidence="1">
    <location>
        <begin position="68"/>
        <end position="80"/>
    </location>
</feature>
<feature type="compositionally biased region" description="Low complexity" evidence="1">
    <location>
        <begin position="42"/>
        <end position="67"/>
    </location>
</feature>
<evidence type="ECO:0000313" key="4">
    <source>
        <dbReference type="Proteomes" id="UP001595823"/>
    </source>
</evidence>
<feature type="region of interest" description="Disordered" evidence="1">
    <location>
        <begin position="1"/>
        <end position="112"/>
    </location>
</feature>
<evidence type="ECO:0000256" key="1">
    <source>
        <dbReference type="SAM" id="MobiDB-lite"/>
    </source>
</evidence>
<gene>
    <name evidence="3" type="ORF">ACFPET_11980</name>
</gene>
<protein>
    <recommendedName>
        <fullName evidence="5">DUF3352 domain-containing protein</fullName>
    </recommendedName>
</protein>
<comment type="caution">
    <text evidence="3">The sequence shown here is derived from an EMBL/GenBank/DDBJ whole genome shotgun (WGS) entry which is preliminary data.</text>
</comment>
<reference evidence="4" key="1">
    <citation type="journal article" date="2019" name="Int. J. Syst. Evol. Microbiol.">
        <title>The Global Catalogue of Microorganisms (GCM) 10K type strain sequencing project: providing services to taxonomists for standard genome sequencing and annotation.</title>
        <authorList>
            <consortium name="The Broad Institute Genomics Platform"/>
            <consortium name="The Broad Institute Genome Sequencing Center for Infectious Disease"/>
            <person name="Wu L."/>
            <person name="Ma J."/>
        </authorList>
    </citation>
    <scope>NUCLEOTIDE SEQUENCE [LARGE SCALE GENOMIC DNA]</scope>
    <source>
        <strain evidence="4">IBRC-M 10908</strain>
    </source>
</reference>
<keyword evidence="2" id="KW-0812">Transmembrane</keyword>
<dbReference type="Proteomes" id="UP001595823">
    <property type="component" value="Unassembled WGS sequence"/>
</dbReference>
<feature type="transmembrane region" description="Helical" evidence="2">
    <location>
        <begin position="119"/>
        <end position="140"/>
    </location>
</feature>
<sequence>MSREPLNPHDENPEEPKREDDAAGDPPPAEPSEGIGGEPASAPRMEGPEGEAPAAEPVPDSGEATPETPTPAPIEGPPAETPAQSPVVDAPPTAPPGVTVTPLRGEAPPPVPAKRKNTAAIAILATVGAIVLGGGGYVLWDKVLNVFDPADRLPADTAAYIGFDPAADEEQAKRLLSHMESVDETSKGEAGLAEGFLENFGLQFDAEEEVLPWLGHSHASAMWEYEDDMYEVAVLETTDAEASDQVLAEEVEDGYRSPQDLSYSADGNSVVIVQGEANVGDAEAALEALEKAAEESPLADDGAFADAVEKYDGSVLFGQVHAERIASAVPDFEEMEDSFKGTLTFGVTATADGLDIRADQTGADPAIDVDGDVMEALSELPSTGLAASISLPEGLADAASDAASEQIDTMEEGEEIAVGPQYFELCVDEPATEADLERFSDLNLKFFNDRELPPEEEQEYNDLMHQYVNCGTTVATEDLDEIFVPCTGEALDVAEYNRFTDLYWSDFENLTSAEEDEIDRLWTDYVTCGVVGDDATSLDKAELKERMEEGMSHFEGGRLDFAYGYAEEQADTFFARLQVLDGEGLLGFLSDLLGEELPDTDSLTLDRTELSYDGGEGTATMSTVGEPDRTLADNEAFASFAEAVDFEAGAAAWINSDLLDTDVDTKVTVGLAAASEEGEGKLFIRVNIGG</sequence>
<proteinExistence type="predicted"/>
<feature type="compositionally biased region" description="Basic and acidic residues" evidence="1">
    <location>
        <begin position="1"/>
        <end position="21"/>
    </location>
</feature>
<dbReference type="EMBL" id="JBHSDK010000015">
    <property type="protein sequence ID" value="MFC4335922.1"/>
    <property type="molecule type" value="Genomic_DNA"/>
</dbReference>
<evidence type="ECO:0000256" key="2">
    <source>
        <dbReference type="SAM" id="Phobius"/>
    </source>
</evidence>
<evidence type="ECO:0000313" key="3">
    <source>
        <dbReference type="EMBL" id="MFC4335922.1"/>
    </source>
</evidence>
<name>A0ABV8TZ24_9ACTN</name>
<keyword evidence="2" id="KW-1133">Transmembrane helix</keyword>